<name>A0ABQ9UKF2_SAGOE</name>
<keyword evidence="2" id="KW-1185">Reference proteome</keyword>
<sequence>MPERENEVLKVQLKKYVGAVQMLKREGQTAEGNFMSRVLRQLRGSEPCGMMKSQQTEFKQQKSKMVDNESSGLRLITFQSQL</sequence>
<dbReference type="Proteomes" id="UP001266305">
    <property type="component" value="Unassembled WGS sequence"/>
</dbReference>
<gene>
    <name evidence="1" type="ORF">P7K49_023012</name>
</gene>
<comment type="caution">
    <text evidence="1">The sequence shown here is derived from an EMBL/GenBank/DDBJ whole genome shotgun (WGS) entry which is preliminary data.</text>
</comment>
<dbReference type="EMBL" id="JASSZA010000011">
    <property type="protein sequence ID" value="KAK2097561.1"/>
    <property type="molecule type" value="Genomic_DNA"/>
</dbReference>
<organism evidence="1 2">
    <name type="scientific">Saguinus oedipus</name>
    <name type="common">Cotton-top tamarin</name>
    <name type="synonym">Oedipomidas oedipus</name>
    <dbReference type="NCBI Taxonomy" id="9490"/>
    <lineage>
        <taxon>Eukaryota</taxon>
        <taxon>Metazoa</taxon>
        <taxon>Chordata</taxon>
        <taxon>Craniata</taxon>
        <taxon>Vertebrata</taxon>
        <taxon>Euteleostomi</taxon>
        <taxon>Mammalia</taxon>
        <taxon>Eutheria</taxon>
        <taxon>Euarchontoglires</taxon>
        <taxon>Primates</taxon>
        <taxon>Haplorrhini</taxon>
        <taxon>Platyrrhini</taxon>
        <taxon>Cebidae</taxon>
        <taxon>Callitrichinae</taxon>
        <taxon>Saguinus</taxon>
    </lineage>
</organism>
<accession>A0ABQ9UKF2</accession>
<reference evidence="1 2" key="1">
    <citation type="submission" date="2023-05" db="EMBL/GenBank/DDBJ databases">
        <title>B98-5 Cell Line De Novo Hybrid Assembly: An Optical Mapping Approach.</title>
        <authorList>
            <person name="Kananen K."/>
            <person name="Auerbach J.A."/>
            <person name="Kautto E."/>
            <person name="Blachly J.S."/>
        </authorList>
    </citation>
    <scope>NUCLEOTIDE SEQUENCE [LARGE SCALE GENOMIC DNA]</scope>
    <source>
        <strain evidence="1">B95-8</strain>
        <tissue evidence="1">Cell line</tissue>
    </source>
</reference>
<protein>
    <submittedName>
        <fullName evidence="1">Uncharacterized protein</fullName>
    </submittedName>
</protein>
<evidence type="ECO:0000313" key="2">
    <source>
        <dbReference type="Proteomes" id="UP001266305"/>
    </source>
</evidence>
<evidence type="ECO:0000313" key="1">
    <source>
        <dbReference type="EMBL" id="KAK2097561.1"/>
    </source>
</evidence>
<proteinExistence type="predicted"/>